<dbReference type="SUPFAM" id="SSF160719">
    <property type="entry name" value="gpW/gp25-like"/>
    <property type="match status" value="1"/>
</dbReference>
<organism evidence="3 4">
    <name type="scientific">Erwinia sorbitola</name>
    <dbReference type="NCBI Taxonomy" id="2681984"/>
    <lineage>
        <taxon>Bacteria</taxon>
        <taxon>Pseudomonadati</taxon>
        <taxon>Pseudomonadota</taxon>
        <taxon>Gammaproteobacteria</taxon>
        <taxon>Enterobacterales</taxon>
        <taxon>Erwiniaceae</taxon>
        <taxon>Erwinia</taxon>
    </lineage>
</organism>
<proteinExistence type="predicted"/>
<evidence type="ECO:0000313" key="3">
    <source>
        <dbReference type="EMBL" id="QGU85847.1"/>
    </source>
</evidence>
<dbReference type="InterPro" id="IPR053176">
    <property type="entry name" value="T6SS_TssE1-like"/>
</dbReference>
<dbReference type="EMBL" id="CP046509">
    <property type="protein sequence ID" value="QGU85847.1"/>
    <property type="molecule type" value="Genomic_DNA"/>
</dbReference>
<dbReference type="AlphaFoldDB" id="A0A6I6E7U4"/>
<evidence type="ECO:0000313" key="5">
    <source>
        <dbReference type="Proteomes" id="UP000480164"/>
    </source>
</evidence>
<dbReference type="PANTHER" id="PTHR38595:SF1">
    <property type="entry name" value="TYPE VI SECRETION SYSTEM COMPONENT TSSE1"/>
    <property type="match status" value="1"/>
</dbReference>
<accession>A0A6L6GQX5</accession>
<dbReference type="Proteomes" id="UP000424752">
    <property type="component" value="Chromosome"/>
</dbReference>
<dbReference type="EMBL" id="WLZX01000005">
    <property type="protein sequence ID" value="MTD28158.1"/>
    <property type="molecule type" value="Genomic_DNA"/>
</dbReference>
<dbReference type="RefSeq" id="WP_154753495.1">
    <property type="nucleotide sequence ID" value="NZ_CP046509.1"/>
</dbReference>
<evidence type="ECO:0000313" key="2">
    <source>
        <dbReference type="EMBL" id="MTD28158.1"/>
    </source>
</evidence>
<dbReference type="Proteomes" id="UP000480164">
    <property type="component" value="Unassembled WGS sequence"/>
</dbReference>
<name>A0A6I6E7U4_9GAMM</name>
<evidence type="ECO:0000313" key="4">
    <source>
        <dbReference type="Proteomes" id="UP000424752"/>
    </source>
</evidence>
<evidence type="ECO:0000259" key="1">
    <source>
        <dbReference type="Pfam" id="PF04965"/>
    </source>
</evidence>
<feature type="domain" description="IraD/Gp25-like" evidence="1">
    <location>
        <begin position="37"/>
        <end position="140"/>
    </location>
</feature>
<gene>
    <name evidence="2" type="ORF">GK011_14535</name>
    <name evidence="3" type="ORF">GN242_00800</name>
</gene>
<sequence>MERKRQFLPTLLERLQDDEPKQSRESYDAFFFDSRMMRSIIQKDLATMLNNTNIEESLDENKHQQVAESVVNYGVRALVGNHASQHKWHAIEMNIRTAILRFESRIIPESLVVRSLLSEDHPSRNGMILFEIRGLIDWSPHPIDLCFHGHYDIETSHTELKNI</sequence>
<dbReference type="KEGG" id="erwi:GN242_00800"/>
<reference evidence="3 4" key="2">
    <citation type="submission" date="2019-12" db="EMBL/GenBank/DDBJ databases">
        <title>Erwinia sp. nov., isolated from droppings of birds in the Qinghai-Tiebt plateau of China.</title>
        <authorList>
            <person name="Ge Y."/>
        </authorList>
    </citation>
    <scope>NUCLEOTIDE SEQUENCE [LARGE SCALE GENOMIC DNA]</scope>
    <source>
        <strain evidence="3 4">J780</strain>
    </source>
</reference>
<dbReference type="PANTHER" id="PTHR38595">
    <property type="entry name" value="CYTOPLASMIC PROTEIN-RELATED"/>
    <property type="match status" value="1"/>
</dbReference>
<protein>
    <submittedName>
        <fullName evidence="3">Type VI secretion system baseplate subunit TssE</fullName>
    </submittedName>
</protein>
<reference evidence="2 5" key="1">
    <citation type="submission" date="2019-11" db="EMBL/GenBank/DDBJ databases">
        <title>Erwinia sp. nov., isolated from feces of birds in Tibet plateau of China.</title>
        <authorList>
            <person name="Ge Y."/>
        </authorList>
    </citation>
    <scope>NUCLEOTIDE SEQUENCE [LARGE SCALE GENOMIC DNA]</scope>
    <source>
        <strain evidence="2 5">J316</strain>
    </source>
</reference>
<dbReference type="Pfam" id="PF04965">
    <property type="entry name" value="GPW_gp25"/>
    <property type="match status" value="1"/>
</dbReference>
<dbReference type="InterPro" id="IPR007048">
    <property type="entry name" value="IraD/Gp25-like"/>
</dbReference>
<keyword evidence="5" id="KW-1185">Reference proteome</keyword>
<accession>A0A6I6E7U4</accession>